<dbReference type="InterPro" id="IPR001241">
    <property type="entry name" value="Topo_IIA"/>
</dbReference>
<dbReference type="GO" id="GO:0006265">
    <property type="term" value="P:DNA topological change"/>
    <property type="evidence" value="ECO:0007669"/>
    <property type="project" value="UniProtKB-UniRule"/>
</dbReference>
<gene>
    <name evidence="10 12" type="primary">gyrB</name>
    <name evidence="12" type="ORF">KL86DPRO_20328</name>
</gene>
<dbReference type="GO" id="GO:0003918">
    <property type="term" value="F:DNA topoisomerase type II (double strand cut, ATP-hydrolyzing) activity"/>
    <property type="evidence" value="ECO:0007669"/>
    <property type="project" value="UniProtKB-UniRule"/>
</dbReference>
<feature type="site" description="Interaction with DNA" evidence="10">
    <location>
        <position position="455"/>
    </location>
</feature>
<keyword evidence="3 10" id="KW-0479">Metal-binding</keyword>
<dbReference type="SUPFAM" id="SSF56719">
    <property type="entry name" value="Type II DNA topoisomerase"/>
    <property type="match status" value="1"/>
</dbReference>
<keyword evidence="6 10" id="KW-0460">Magnesium</keyword>
<evidence type="ECO:0000256" key="6">
    <source>
        <dbReference type="ARBA" id="ARBA00022842"/>
    </source>
</evidence>
<comment type="miscellaneous">
    <text evidence="10">Few gyrases are as efficient as E.coli at forming negative supercoils. Not all organisms have 2 type II topoisomerases; in organisms with a single type II topoisomerase this enzyme also has to decatenate newly replicated chromosomes.</text>
</comment>
<evidence type="ECO:0000256" key="3">
    <source>
        <dbReference type="ARBA" id="ARBA00022723"/>
    </source>
</evidence>
<dbReference type="GO" id="GO:0005694">
    <property type="term" value="C:chromosome"/>
    <property type="evidence" value="ECO:0007669"/>
    <property type="project" value="InterPro"/>
</dbReference>
<keyword evidence="7 10" id="KW-0799">Topoisomerase</keyword>
<dbReference type="SMART" id="SM00387">
    <property type="entry name" value="HATPase_c"/>
    <property type="match status" value="1"/>
</dbReference>
<keyword evidence="5 10" id="KW-0067">ATP-binding</keyword>
<dbReference type="NCBIfam" id="TIGR01059">
    <property type="entry name" value="gyrB"/>
    <property type="match status" value="1"/>
</dbReference>
<dbReference type="Pfam" id="PF00986">
    <property type="entry name" value="DNA_gyraseB_C"/>
    <property type="match status" value="1"/>
</dbReference>
<dbReference type="Pfam" id="PF00204">
    <property type="entry name" value="DNA_gyraseB"/>
    <property type="match status" value="1"/>
</dbReference>
<keyword evidence="4 10" id="KW-0547">Nucleotide-binding</keyword>
<dbReference type="FunFam" id="3.30.565.10:FF:000002">
    <property type="entry name" value="DNA gyrase subunit B"/>
    <property type="match status" value="1"/>
</dbReference>
<dbReference type="Gene3D" id="3.30.565.10">
    <property type="entry name" value="Histidine kinase-like ATPase, C-terminal domain"/>
    <property type="match status" value="1"/>
</dbReference>
<dbReference type="GO" id="GO:0006261">
    <property type="term" value="P:DNA-templated DNA replication"/>
    <property type="evidence" value="ECO:0007669"/>
    <property type="project" value="UniProtKB-UniRule"/>
</dbReference>
<dbReference type="HAMAP" id="MF_01898">
    <property type="entry name" value="GyrB"/>
    <property type="match status" value="1"/>
</dbReference>
<dbReference type="CDD" id="cd03366">
    <property type="entry name" value="TOPRIM_TopoIIA_GyrB"/>
    <property type="match status" value="1"/>
</dbReference>
<feature type="site" description="Interaction with DNA" evidence="10">
    <location>
        <position position="458"/>
    </location>
</feature>
<dbReference type="SUPFAM" id="SSF54211">
    <property type="entry name" value="Ribosomal protein S5 domain 2-like"/>
    <property type="match status" value="1"/>
</dbReference>
<dbReference type="InterPro" id="IPR006171">
    <property type="entry name" value="TOPRIM_dom"/>
</dbReference>
<feature type="domain" description="Toprim" evidence="11">
    <location>
        <begin position="424"/>
        <end position="543"/>
    </location>
</feature>
<dbReference type="InterPro" id="IPR014721">
    <property type="entry name" value="Ribsml_uS5_D2-typ_fold_subgr"/>
</dbReference>
<dbReference type="PRINTS" id="PR01159">
    <property type="entry name" value="DNAGYRASEB"/>
</dbReference>
<feature type="binding site" evidence="10">
    <location>
        <position position="508"/>
    </location>
    <ligand>
        <name>Mg(2+)</name>
        <dbReference type="ChEBI" id="CHEBI:18420"/>
        <label>1</label>
        <note>catalytic</note>
    </ligand>
</feature>
<dbReference type="InterPro" id="IPR013506">
    <property type="entry name" value="Topo_IIA_bsu_dom2"/>
</dbReference>
<evidence type="ECO:0000259" key="11">
    <source>
        <dbReference type="PROSITE" id="PS50880"/>
    </source>
</evidence>
<organism evidence="12">
    <name type="scientific">uncultured delta proteobacterium</name>
    <dbReference type="NCBI Taxonomy" id="34034"/>
    <lineage>
        <taxon>Bacteria</taxon>
        <taxon>Deltaproteobacteria</taxon>
        <taxon>environmental samples</taxon>
    </lineage>
</organism>
<comment type="cofactor">
    <cofactor evidence="10">
        <name>Mg(2+)</name>
        <dbReference type="ChEBI" id="CHEBI:18420"/>
    </cofactor>
    <cofactor evidence="10">
        <name>Mn(2+)</name>
        <dbReference type="ChEBI" id="CHEBI:29035"/>
    </cofactor>
    <cofactor evidence="10">
        <name>Ca(2+)</name>
        <dbReference type="ChEBI" id="CHEBI:29108"/>
    </cofactor>
    <text evidence="10">Binds two Mg(2+) per subunit. The magnesium ions form salt bridges with both the protein and the DNA. Can also accept other divalent metal cations, such as Mn(2+) or Ca(2+).</text>
</comment>
<dbReference type="Pfam" id="PF01751">
    <property type="entry name" value="Toprim"/>
    <property type="match status" value="1"/>
</dbReference>
<dbReference type="GO" id="GO:0005737">
    <property type="term" value="C:cytoplasm"/>
    <property type="evidence" value="ECO:0007669"/>
    <property type="project" value="UniProtKB-SubCell"/>
</dbReference>
<keyword evidence="9 10" id="KW-0413">Isomerase</keyword>
<feature type="binding site" evidence="10">
    <location>
        <position position="508"/>
    </location>
    <ligand>
        <name>Mg(2+)</name>
        <dbReference type="ChEBI" id="CHEBI:18420"/>
        <label>2</label>
    </ligand>
</feature>
<dbReference type="Pfam" id="PF02518">
    <property type="entry name" value="HATPase_c"/>
    <property type="match status" value="1"/>
</dbReference>
<dbReference type="Gene3D" id="3.40.50.670">
    <property type="match status" value="2"/>
</dbReference>
<protein>
    <recommendedName>
        <fullName evidence="10">DNA gyrase subunit B</fullName>
        <ecNumber evidence="10">5.6.2.2</ecNumber>
    </recommendedName>
</protein>
<evidence type="ECO:0000256" key="4">
    <source>
        <dbReference type="ARBA" id="ARBA00022741"/>
    </source>
</evidence>
<keyword evidence="10" id="KW-0963">Cytoplasm</keyword>
<accession>A0A212JYG7</accession>
<dbReference type="InterPro" id="IPR013759">
    <property type="entry name" value="Topo_IIA_B_C"/>
</dbReference>
<dbReference type="FunFam" id="3.30.230.10:FF:000005">
    <property type="entry name" value="DNA gyrase subunit B"/>
    <property type="match status" value="1"/>
</dbReference>
<name>A0A212JYG7_9DELT</name>
<dbReference type="EC" id="5.6.2.2" evidence="10"/>
<dbReference type="PANTHER" id="PTHR45866:SF1">
    <property type="entry name" value="DNA GYRASE SUBUNIT B, MITOCHONDRIAL"/>
    <property type="match status" value="1"/>
</dbReference>
<dbReference type="InterPro" id="IPR011557">
    <property type="entry name" value="GyrB"/>
</dbReference>
<dbReference type="InterPro" id="IPR002288">
    <property type="entry name" value="DNA_gyrase_B_C"/>
</dbReference>
<dbReference type="InterPro" id="IPR018522">
    <property type="entry name" value="TopoIIA_CS"/>
</dbReference>
<dbReference type="GO" id="GO:0003677">
    <property type="term" value="F:DNA binding"/>
    <property type="evidence" value="ECO:0007669"/>
    <property type="project" value="UniProtKB-KW"/>
</dbReference>
<evidence type="ECO:0000313" key="12">
    <source>
        <dbReference type="EMBL" id="SBW04511.1"/>
    </source>
</evidence>
<dbReference type="AlphaFoldDB" id="A0A212JYG7"/>
<dbReference type="PROSITE" id="PS50880">
    <property type="entry name" value="TOPRIM"/>
    <property type="match status" value="1"/>
</dbReference>
<comment type="subunit">
    <text evidence="10">Heterotetramer, composed of two GyrA and two GyrB chains. In the heterotetramer, GyrA contains the active site tyrosine that forms a transient covalent intermediate with DNA, while GyrB binds cofactors and catalyzes ATP hydrolysis.</text>
</comment>
<evidence type="ECO:0000256" key="7">
    <source>
        <dbReference type="ARBA" id="ARBA00023029"/>
    </source>
</evidence>
<dbReference type="InterPro" id="IPR034160">
    <property type="entry name" value="TOPRIM_GyrB"/>
</dbReference>
<dbReference type="CDD" id="cd00822">
    <property type="entry name" value="TopoII_Trans_DNA_gyrase"/>
    <property type="match status" value="1"/>
</dbReference>
<dbReference type="GO" id="GO:0005524">
    <property type="term" value="F:ATP binding"/>
    <property type="evidence" value="ECO:0007669"/>
    <property type="project" value="UniProtKB-UniRule"/>
</dbReference>
<dbReference type="InterPro" id="IPR036890">
    <property type="entry name" value="HATPase_C_sf"/>
</dbReference>
<proteinExistence type="inferred from homology"/>
<comment type="similarity">
    <text evidence="2 10">Belongs to the type II topoisomerase GyrB family.</text>
</comment>
<sequence length="808" mass="90346">MMAQAANENGKHGYTADSITVLEGLAAVRVRPAMYIGSTDGRGLHHLVYEVVDNSIDEAMAGYCTKITVRLHVDGSCSVSDNGRGIPVDIHPKEGVPAVQVVMTKLHAGGKFDNDSYKVSGGLHGVGVSCVNALSEMLEVTIRRDGHRYRQRYSRGVPQEEVQTIGESEKHGTTVVFKPDEEIFETVEFSYEILRKRLEELAYLNRGLEIEFIDERTDQSETFKFDGGIYQFVKDLNSGEAGIHSIVYGEGENQGITVEFAIQYNAGYKENVLTFANNIRTKEGGTHLVGFKTALTRAINAYIKTSEQAKKYKITLSGDDVREGLTAVVSVKLPSPQFEGQTKTKLGNSEVAGLVAGIVYEKLNTFFEENPKDIKLIIDKAVDAARAREAARKAKDLVRRKGALSDNSLPGKLADCQSKDPQDSELYIVEGDSAGGSAKQGRNPRTQAILPLRGKILNVERTRFDKMLANQEIKNLITAMGAGVGLVGGETDIDLTKLRYHTIVIMTDADVDGAHIRTLLLTFFFRQYRELIDKGHLYIAQPPLYRAHAAKFEKFIKDDAELKEFLLQRVSKDVTVTAASGKEYEGKAVIGLFDDVDSIATRIKDAENAGIHENLFLAFLEYANKIMPVWFTENGNGELAAFRDWMSTRNFTFSISHEETDLEQRTWIHFEDTNGHKTRIAPDLFNSRMYNQAFKTLHELQEACGPFTFSINRKEEKSAVEGIFVLTAKLMEEARKGINIQRYKGLGEMNPEQLWETTMNPDNRVFLQVKVEDAEEANEAFEQLMGDRVEPRREFIERNALSVAELDI</sequence>
<dbReference type="FunFam" id="3.40.50.670:FF:000001">
    <property type="entry name" value="DNA topoisomerase 2"/>
    <property type="match status" value="1"/>
</dbReference>
<feature type="binding site" evidence="10">
    <location>
        <position position="510"/>
    </location>
    <ligand>
        <name>Mg(2+)</name>
        <dbReference type="ChEBI" id="CHEBI:18420"/>
        <label>2</label>
    </ligand>
</feature>
<comment type="catalytic activity">
    <reaction evidence="1 10">
        <text>ATP-dependent breakage, passage and rejoining of double-stranded DNA.</text>
        <dbReference type="EC" id="5.6.2.2"/>
    </reaction>
</comment>
<dbReference type="PROSITE" id="PS00177">
    <property type="entry name" value="TOPOISOMERASE_II"/>
    <property type="match status" value="1"/>
</dbReference>
<dbReference type="Gene3D" id="3.30.230.10">
    <property type="match status" value="1"/>
</dbReference>
<dbReference type="InterPro" id="IPR013760">
    <property type="entry name" value="Topo_IIA-like_dom_sf"/>
</dbReference>
<reference evidence="12" key="1">
    <citation type="submission" date="2016-04" db="EMBL/GenBank/DDBJ databases">
        <authorList>
            <person name="Evans L.H."/>
            <person name="Alamgir A."/>
            <person name="Owens N."/>
            <person name="Weber N.D."/>
            <person name="Virtaneva K."/>
            <person name="Barbian K."/>
            <person name="Babar A."/>
            <person name="Rosenke K."/>
        </authorList>
    </citation>
    <scope>NUCLEOTIDE SEQUENCE</scope>
    <source>
        <strain evidence="12">86</strain>
    </source>
</reference>
<dbReference type="GO" id="GO:0046872">
    <property type="term" value="F:metal ion binding"/>
    <property type="evidence" value="ECO:0007669"/>
    <property type="project" value="UniProtKB-KW"/>
</dbReference>
<dbReference type="EMBL" id="FLUQ01000002">
    <property type="protein sequence ID" value="SBW04511.1"/>
    <property type="molecule type" value="Genomic_DNA"/>
</dbReference>
<dbReference type="NCBIfam" id="NF004189">
    <property type="entry name" value="PRK05644.1"/>
    <property type="match status" value="1"/>
</dbReference>
<dbReference type="PRINTS" id="PR00418">
    <property type="entry name" value="TPI2FAMILY"/>
</dbReference>
<dbReference type="PANTHER" id="PTHR45866">
    <property type="entry name" value="DNA GYRASE/TOPOISOMERASE SUBUNIT B"/>
    <property type="match status" value="1"/>
</dbReference>
<evidence type="ECO:0000256" key="2">
    <source>
        <dbReference type="ARBA" id="ARBA00010708"/>
    </source>
</evidence>
<evidence type="ECO:0000256" key="9">
    <source>
        <dbReference type="ARBA" id="ARBA00023235"/>
    </source>
</evidence>
<evidence type="ECO:0000256" key="5">
    <source>
        <dbReference type="ARBA" id="ARBA00022840"/>
    </source>
</evidence>
<comment type="subcellular location">
    <subcellularLocation>
        <location evidence="10">Cytoplasm</location>
    </subcellularLocation>
</comment>
<evidence type="ECO:0000256" key="1">
    <source>
        <dbReference type="ARBA" id="ARBA00000185"/>
    </source>
</evidence>
<evidence type="ECO:0000256" key="8">
    <source>
        <dbReference type="ARBA" id="ARBA00023125"/>
    </source>
</evidence>
<dbReference type="InterPro" id="IPR020568">
    <property type="entry name" value="Ribosomal_Su5_D2-typ_SF"/>
</dbReference>
<dbReference type="InterPro" id="IPR000565">
    <property type="entry name" value="Topo_IIA_B"/>
</dbReference>
<dbReference type="SMART" id="SM00433">
    <property type="entry name" value="TOP2c"/>
    <property type="match status" value="1"/>
</dbReference>
<feature type="binding site" evidence="10">
    <location>
        <position position="430"/>
    </location>
    <ligand>
        <name>Mg(2+)</name>
        <dbReference type="ChEBI" id="CHEBI:18420"/>
        <label>1</label>
        <note>catalytic</note>
    </ligand>
</feature>
<evidence type="ECO:0000256" key="10">
    <source>
        <dbReference type="HAMAP-Rule" id="MF_01898"/>
    </source>
</evidence>
<dbReference type="CDD" id="cd16928">
    <property type="entry name" value="HATPase_GyrB-like"/>
    <property type="match status" value="1"/>
</dbReference>
<dbReference type="InterPro" id="IPR003594">
    <property type="entry name" value="HATPase_dom"/>
</dbReference>
<dbReference type="NCBIfam" id="NF011501">
    <property type="entry name" value="PRK14939.1"/>
    <property type="match status" value="1"/>
</dbReference>
<dbReference type="SUPFAM" id="SSF55874">
    <property type="entry name" value="ATPase domain of HSP90 chaperone/DNA topoisomerase II/histidine kinase"/>
    <property type="match status" value="1"/>
</dbReference>
<comment type="function">
    <text evidence="10">A type II topoisomerase that negatively supercoils closed circular double-stranded (ds) DNA in an ATP-dependent manner to modulate DNA topology and maintain chromosomes in an underwound state. Negative supercoiling favors strand separation, and DNA replication, transcription, recombination and repair, all of which involve strand separation. Also able to catalyze the interconversion of other topological isomers of dsDNA rings, including catenanes and knotted rings. Type II topoisomerases break and join 2 DNA strands simultaneously in an ATP-dependent manner.</text>
</comment>
<keyword evidence="8" id="KW-0238">DNA-binding</keyword>